<evidence type="ECO:0000313" key="1">
    <source>
        <dbReference type="EMBL" id="EMI26512.1"/>
    </source>
</evidence>
<dbReference type="Proteomes" id="UP000011996">
    <property type="component" value="Unassembled WGS sequence"/>
</dbReference>
<dbReference type="EMBL" id="ANOF01000091">
    <property type="protein sequence ID" value="EMI26512.1"/>
    <property type="molecule type" value="Genomic_DNA"/>
</dbReference>
<accession>M5SFN9</accession>
<dbReference type="AlphaFoldDB" id="M5SFN9"/>
<dbReference type="STRING" id="1263868.RESH_02902"/>
<reference evidence="1 2" key="1">
    <citation type="journal article" date="2013" name="Mar. Genomics">
        <title>Expression of sulfatases in Rhodopirellula baltica and the diversity of sulfatases in the genus Rhodopirellula.</title>
        <authorList>
            <person name="Wegner C.E."/>
            <person name="Richter-Heitmann T."/>
            <person name="Klindworth A."/>
            <person name="Klockow C."/>
            <person name="Richter M."/>
            <person name="Achstetter T."/>
            <person name="Glockner F.O."/>
            <person name="Harder J."/>
        </authorList>
    </citation>
    <scope>NUCLEOTIDE SEQUENCE [LARGE SCALE GENOMIC DNA]</scope>
    <source>
        <strain evidence="1 2">SH398</strain>
    </source>
</reference>
<name>M5SFN9_9BACT</name>
<proteinExistence type="predicted"/>
<gene>
    <name evidence="1" type="ORF">RESH_02902</name>
</gene>
<evidence type="ECO:0000313" key="2">
    <source>
        <dbReference type="Proteomes" id="UP000011996"/>
    </source>
</evidence>
<organism evidence="1 2">
    <name type="scientific">Rhodopirellula europaea SH398</name>
    <dbReference type="NCBI Taxonomy" id="1263868"/>
    <lineage>
        <taxon>Bacteria</taxon>
        <taxon>Pseudomonadati</taxon>
        <taxon>Planctomycetota</taxon>
        <taxon>Planctomycetia</taxon>
        <taxon>Pirellulales</taxon>
        <taxon>Pirellulaceae</taxon>
        <taxon>Rhodopirellula</taxon>
    </lineage>
</organism>
<protein>
    <submittedName>
        <fullName evidence="1">Uncharacterized protein</fullName>
    </submittedName>
</protein>
<comment type="caution">
    <text evidence="1">The sequence shown here is derived from an EMBL/GenBank/DDBJ whole genome shotgun (WGS) entry which is preliminary data.</text>
</comment>
<sequence>MSELSGPFEVARRPVPRLISEPQTGLYRQLSRTALAAVDAAGVSS</sequence>